<dbReference type="PANTHER" id="PTHR18964:SF149">
    <property type="entry name" value="BIFUNCTIONAL UDP-N-ACETYLGLUCOSAMINE 2-EPIMERASE_N-ACETYLMANNOSAMINE KINASE"/>
    <property type="match status" value="1"/>
</dbReference>
<dbReference type="Pfam" id="PF13412">
    <property type="entry name" value="HTH_24"/>
    <property type="match status" value="1"/>
</dbReference>
<organism evidence="2 3">
    <name type="scientific">Agromyces cerinus subsp. cerinus</name>
    <dbReference type="NCBI Taxonomy" id="232089"/>
    <lineage>
        <taxon>Bacteria</taxon>
        <taxon>Bacillati</taxon>
        <taxon>Actinomycetota</taxon>
        <taxon>Actinomycetes</taxon>
        <taxon>Micrococcales</taxon>
        <taxon>Microbacteriaceae</taxon>
        <taxon>Agromyces</taxon>
    </lineage>
</organism>
<dbReference type="GO" id="GO:0016301">
    <property type="term" value="F:kinase activity"/>
    <property type="evidence" value="ECO:0007669"/>
    <property type="project" value="UniProtKB-KW"/>
</dbReference>
<dbReference type="InterPro" id="IPR036388">
    <property type="entry name" value="WH-like_DNA-bd_sf"/>
</dbReference>
<dbReference type="RefSeq" id="WP_074261875.1">
    <property type="nucleotide sequence ID" value="NZ_FSRJ01000005.1"/>
</dbReference>
<dbReference type="STRING" id="232089.SAMN05443544_3770"/>
<keyword evidence="2" id="KW-0418">Kinase</keyword>
<name>A0A1N6I7H9_9MICO</name>
<sequence length="373" mass="38671">MIAGSSPLVKRQNGVAVLRRLRAADSLSFTELGESTRLSRPTVEDAVAELIADGLVVAIAPEAVSNRPVGRPAKRFAFRADAGLVVACELGVHELRLMLADLDGVVLARSARGLDADLPAADRLAAMTAAVSALLAEHGRTPTELWAIAVSTTGIVDASGTVVRSSRLADWAGTDIAGAFERMFPQAAVSVGNDARCAALAEHWLGAGADLDASVTVLAGTTMAAAITIDGKPYLGRHGASGEIGGLPELGWPRAAAALREFASAGGVLDGGDDERSRAALAEFIEHFALGLITLVTVLDTPRLIIAGELAGVGDRLIRPLQTRLDAACLFPVEVVASVLGTDVSVLGALRLALNDVDAWLFDAGRERRRVAS</sequence>
<dbReference type="InterPro" id="IPR000600">
    <property type="entry name" value="ROK"/>
</dbReference>
<dbReference type="InterPro" id="IPR043129">
    <property type="entry name" value="ATPase_NBD"/>
</dbReference>
<comment type="similarity">
    <text evidence="1">Belongs to the ROK (NagC/XylR) family.</text>
</comment>
<evidence type="ECO:0000313" key="3">
    <source>
        <dbReference type="Proteomes" id="UP000184699"/>
    </source>
</evidence>
<dbReference type="PANTHER" id="PTHR18964">
    <property type="entry name" value="ROK (REPRESSOR, ORF, KINASE) FAMILY"/>
    <property type="match status" value="1"/>
</dbReference>
<keyword evidence="2" id="KW-0808">Transferase</keyword>
<proteinExistence type="inferred from homology"/>
<protein>
    <submittedName>
        <fullName evidence="2">Sugar kinase of the NBD/HSP70 family, may contain an N-terminal HTH domain</fullName>
    </submittedName>
</protein>
<accession>A0A1N6I7H9</accession>
<dbReference type="Proteomes" id="UP000184699">
    <property type="component" value="Unassembled WGS sequence"/>
</dbReference>
<gene>
    <name evidence="2" type="ORF">SAMN05443544_3770</name>
</gene>
<evidence type="ECO:0000313" key="2">
    <source>
        <dbReference type="EMBL" id="SIO27895.1"/>
    </source>
</evidence>
<dbReference type="OrthoDB" id="3523179at2"/>
<dbReference type="SUPFAM" id="SSF46785">
    <property type="entry name" value="Winged helix' DNA-binding domain"/>
    <property type="match status" value="1"/>
</dbReference>
<dbReference type="Gene3D" id="3.30.420.40">
    <property type="match status" value="3"/>
</dbReference>
<dbReference type="CDD" id="cd23763">
    <property type="entry name" value="ASKHA_ATPase_ROK"/>
    <property type="match status" value="1"/>
</dbReference>
<dbReference type="SUPFAM" id="SSF53067">
    <property type="entry name" value="Actin-like ATPase domain"/>
    <property type="match status" value="1"/>
</dbReference>
<reference evidence="3" key="1">
    <citation type="submission" date="2016-11" db="EMBL/GenBank/DDBJ databases">
        <authorList>
            <person name="Varghese N."/>
            <person name="Submissions S."/>
        </authorList>
    </citation>
    <scope>NUCLEOTIDE SEQUENCE [LARGE SCALE GENOMIC DNA]</scope>
    <source>
        <strain evidence="3">DSM 8595</strain>
    </source>
</reference>
<dbReference type="Pfam" id="PF00480">
    <property type="entry name" value="ROK"/>
    <property type="match status" value="1"/>
</dbReference>
<dbReference type="Gene3D" id="1.10.10.10">
    <property type="entry name" value="Winged helix-like DNA-binding domain superfamily/Winged helix DNA-binding domain"/>
    <property type="match status" value="1"/>
</dbReference>
<keyword evidence="3" id="KW-1185">Reference proteome</keyword>
<dbReference type="AlphaFoldDB" id="A0A1N6I7H9"/>
<dbReference type="EMBL" id="FSRJ01000005">
    <property type="protein sequence ID" value="SIO27895.1"/>
    <property type="molecule type" value="Genomic_DNA"/>
</dbReference>
<evidence type="ECO:0000256" key="1">
    <source>
        <dbReference type="ARBA" id="ARBA00006479"/>
    </source>
</evidence>
<dbReference type="InterPro" id="IPR036390">
    <property type="entry name" value="WH_DNA-bd_sf"/>
</dbReference>